<evidence type="ECO:0000256" key="3">
    <source>
        <dbReference type="ARBA" id="ARBA00022475"/>
    </source>
</evidence>
<dbReference type="PANTHER" id="PTHR43357">
    <property type="entry name" value="INNER MEMBRANE ABC TRANSPORTER PERMEASE PROTEIN YDCV"/>
    <property type="match status" value="1"/>
</dbReference>
<feature type="transmembrane region" description="Helical" evidence="9">
    <location>
        <begin position="186"/>
        <end position="212"/>
    </location>
</feature>
<keyword evidence="8 9" id="KW-0472">Membrane</keyword>
<dbReference type="PANTHER" id="PTHR43357:SF4">
    <property type="entry name" value="INNER MEMBRANE ABC TRANSPORTER PERMEASE PROTEIN YDCV"/>
    <property type="match status" value="1"/>
</dbReference>
<evidence type="ECO:0000256" key="5">
    <source>
        <dbReference type="ARBA" id="ARBA00022692"/>
    </source>
</evidence>
<dbReference type="CDD" id="cd06261">
    <property type="entry name" value="TM_PBP2"/>
    <property type="match status" value="1"/>
</dbReference>
<dbReference type="KEGG" id="lwi:UE46_05480"/>
<dbReference type="Proteomes" id="UP000223060">
    <property type="component" value="Chromosome"/>
</dbReference>
<reference evidence="13" key="2">
    <citation type="submission" date="2015-03" db="EMBL/GenBank/DDBJ databases">
        <authorList>
            <person name="Ferrari E."/>
            <person name="Walter M.C."/>
            <person name="Huptas C."/>
            <person name="Scherer S."/>
            <person name="Mueller-Herbst S."/>
        </authorList>
    </citation>
    <scope>NUCLEOTIDE SEQUENCE [LARGE SCALE GENOMIC DNA]</scope>
    <source>
        <strain evidence="13">LWP01</strain>
    </source>
</reference>
<accession>A0A1S7FT09</accession>
<dbReference type="GO" id="GO:0005886">
    <property type="term" value="C:plasma membrane"/>
    <property type="evidence" value="ECO:0007669"/>
    <property type="project" value="UniProtKB-SubCell"/>
</dbReference>
<evidence type="ECO:0000259" key="10">
    <source>
        <dbReference type="PROSITE" id="PS50928"/>
    </source>
</evidence>
<keyword evidence="3" id="KW-1003">Cell membrane</keyword>
<evidence type="ECO:0000256" key="1">
    <source>
        <dbReference type="ARBA" id="ARBA00004429"/>
    </source>
</evidence>
<dbReference type="RefSeq" id="WP_036058665.1">
    <property type="nucleotide sequence ID" value="NZ_CP011102.1"/>
</dbReference>
<comment type="similarity">
    <text evidence="9">Belongs to the binding-protein-dependent transport system permease family.</text>
</comment>
<name>A0A1S7FT09_9LIST</name>
<feature type="transmembrane region" description="Helical" evidence="9">
    <location>
        <begin position="232"/>
        <end position="253"/>
    </location>
</feature>
<reference evidence="11" key="1">
    <citation type="submission" date="2015-03" db="EMBL/GenBank/DDBJ databases">
        <authorList>
            <person name="Murphy D."/>
        </authorList>
    </citation>
    <scope>NUCLEOTIDE SEQUENCE [LARGE SCALE GENOMIC DNA]</scope>
    <source>
        <strain evidence="11">WS 4560</strain>
    </source>
</reference>
<evidence type="ECO:0000256" key="8">
    <source>
        <dbReference type="ARBA" id="ARBA00023136"/>
    </source>
</evidence>
<reference evidence="12 14" key="3">
    <citation type="submission" date="2020-03" db="EMBL/GenBank/DDBJ databases">
        <title>Soil Listeria distribution.</title>
        <authorList>
            <person name="Liao J."/>
            <person name="Wiedmann M."/>
        </authorList>
    </citation>
    <scope>NUCLEOTIDE SEQUENCE [LARGE SCALE GENOMIC DNA]</scope>
    <source>
        <strain evidence="12 14">FSL L7-1523</strain>
    </source>
</reference>
<keyword evidence="6 9" id="KW-1133">Transmembrane helix</keyword>
<dbReference type="Gene3D" id="1.10.3720.10">
    <property type="entry name" value="MetI-like"/>
    <property type="match status" value="1"/>
</dbReference>
<keyword evidence="5 9" id="KW-0812">Transmembrane</keyword>
<dbReference type="Proteomes" id="UP000564536">
    <property type="component" value="Unassembled WGS sequence"/>
</dbReference>
<dbReference type="InterPro" id="IPR000515">
    <property type="entry name" value="MetI-like"/>
</dbReference>
<dbReference type="InterPro" id="IPR035906">
    <property type="entry name" value="MetI-like_sf"/>
</dbReference>
<dbReference type="EMBL" id="JAARRL010000011">
    <property type="protein sequence ID" value="MBC1500663.1"/>
    <property type="molecule type" value="Genomic_DNA"/>
</dbReference>
<proteinExistence type="inferred from homology"/>
<dbReference type="AlphaFoldDB" id="A0A1S7FT09"/>
<protein>
    <submittedName>
        <fullName evidence="12">ABC transporter permease subunit</fullName>
    </submittedName>
</protein>
<evidence type="ECO:0000313" key="13">
    <source>
        <dbReference type="Proteomes" id="UP000223060"/>
    </source>
</evidence>
<keyword evidence="13" id="KW-1185">Reference proteome</keyword>
<feature type="transmembrane region" description="Helical" evidence="9">
    <location>
        <begin position="53"/>
        <end position="75"/>
    </location>
</feature>
<evidence type="ECO:0000256" key="4">
    <source>
        <dbReference type="ARBA" id="ARBA00022519"/>
    </source>
</evidence>
<feature type="transmembrane region" description="Helical" evidence="9">
    <location>
        <begin position="96"/>
        <end position="117"/>
    </location>
</feature>
<sequence>MSIRKGVAWLIPVLLGAVSLMAIVLLVWKMRFLGANWDGIVEVSRQKRIFTSVLYSLGVSAITTLLSLGLGILIVRQVLLKPKVMRSVARLNTSFYYPHFVVALYVYLVFAFIYPYIGEYYKIYGTLEILITYLLKEVPFVVFYLMTTYRKIDFAEVELVRLSGGGTWRVFANVEFPKIAPQMAELMIILLAFIWTAYEIPSLVGNSFPAFLGVVFYQGYYATDVSVQVATMFWMVVVSVFLLLLAFVLFASVQRYRSFLRKGSGQV</sequence>
<dbReference type="GO" id="GO:0055085">
    <property type="term" value="P:transmembrane transport"/>
    <property type="evidence" value="ECO:0007669"/>
    <property type="project" value="InterPro"/>
</dbReference>
<dbReference type="EMBL" id="CP011102">
    <property type="protein sequence ID" value="AQY50533.1"/>
    <property type="molecule type" value="Genomic_DNA"/>
</dbReference>
<dbReference type="PROSITE" id="PS50928">
    <property type="entry name" value="ABC_TM1"/>
    <property type="match status" value="1"/>
</dbReference>
<evidence type="ECO:0000256" key="2">
    <source>
        <dbReference type="ARBA" id="ARBA00022448"/>
    </source>
</evidence>
<comment type="subcellular location">
    <subcellularLocation>
        <location evidence="1">Cell inner membrane</location>
        <topology evidence="1">Multi-pass membrane protein</topology>
    </subcellularLocation>
    <subcellularLocation>
        <location evidence="9">Cell membrane</location>
        <topology evidence="9">Multi-pass membrane protein</topology>
    </subcellularLocation>
</comment>
<evidence type="ECO:0000313" key="14">
    <source>
        <dbReference type="Proteomes" id="UP000564536"/>
    </source>
</evidence>
<dbReference type="SUPFAM" id="SSF161098">
    <property type="entry name" value="MetI-like"/>
    <property type="match status" value="1"/>
</dbReference>
<feature type="transmembrane region" description="Helical" evidence="9">
    <location>
        <begin position="7"/>
        <end position="28"/>
    </location>
</feature>
<keyword evidence="7" id="KW-0346">Stress response</keyword>
<evidence type="ECO:0000256" key="9">
    <source>
        <dbReference type="RuleBase" id="RU363032"/>
    </source>
</evidence>
<dbReference type="Pfam" id="PF00528">
    <property type="entry name" value="BPD_transp_1"/>
    <property type="match status" value="1"/>
</dbReference>
<evidence type="ECO:0000256" key="6">
    <source>
        <dbReference type="ARBA" id="ARBA00022989"/>
    </source>
</evidence>
<feature type="domain" description="ABC transmembrane type-1" evidence="10">
    <location>
        <begin position="49"/>
        <end position="246"/>
    </location>
</feature>
<evidence type="ECO:0000313" key="11">
    <source>
        <dbReference type="EMBL" id="AQY50533.1"/>
    </source>
</evidence>
<gene>
    <name evidence="12" type="ORF">HB943_08595</name>
    <name evidence="11" type="ORF">UE46_05480</name>
</gene>
<feature type="transmembrane region" description="Helical" evidence="9">
    <location>
        <begin position="123"/>
        <end position="145"/>
    </location>
</feature>
<evidence type="ECO:0000313" key="12">
    <source>
        <dbReference type="EMBL" id="MBC1500663.1"/>
    </source>
</evidence>
<organism evidence="11 13">
    <name type="scientific">Listeria weihenstephanensis</name>
    <dbReference type="NCBI Taxonomy" id="1006155"/>
    <lineage>
        <taxon>Bacteria</taxon>
        <taxon>Bacillati</taxon>
        <taxon>Bacillota</taxon>
        <taxon>Bacilli</taxon>
        <taxon>Bacillales</taxon>
        <taxon>Listeriaceae</taxon>
        <taxon>Listeria</taxon>
    </lineage>
</organism>
<keyword evidence="2 9" id="KW-0813">Transport</keyword>
<keyword evidence="4" id="KW-0997">Cell inner membrane</keyword>
<evidence type="ECO:0000256" key="7">
    <source>
        <dbReference type="ARBA" id="ARBA00023016"/>
    </source>
</evidence>